<sequence length="234" mass="25719">MPILSSPLLLRTHSLTLLTISYYLFISPERLFSSTPIWLLGESMGVRPAAFAVEEPIQPSSSTNTRLEASALLQNTSTTQGMGGEAERELCVLVVLVVLMYAGMQFVFAGDLTLLPAQTSANSSKRSGSTTVQSSSRYGEELHTLLTAQSRWLTLAGLHVLVSSVLVGWIYLFHSHSSSTGVSGLHRLANRVILTVGLADMLFWGYLWTVLKEEGREVTSILARRRQMLDDDED</sequence>
<gene>
    <name evidence="2" type="ORF">Z518_02208</name>
</gene>
<dbReference type="AlphaFoldDB" id="A0A0D2JEG7"/>
<dbReference type="VEuPathDB" id="FungiDB:Z518_02208"/>
<dbReference type="InterPro" id="IPR018815">
    <property type="entry name" value="Incr_loss_mito_DNA_1"/>
</dbReference>
<dbReference type="PANTHER" id="PTHR28029:SF1">
    <property type="entry name" value="PROTEIN ILM1"/>
    <property type="match status" value="1"/>
</dbReference>
<dbReference type="STRING" id="1442369.A0A0D2JEG7"/>
<evidence type="ECO:0000256" key="1">
    <source>
        <dbReference type="SAM" id="Phobius"/>
    </source>
</evidence>
<name>A0A0D2JEG7_9EURO</name>
<organism evidence="2 3">
    <name type="scientific">Rhinocladiella mackenziei CBS 650.93</name>
    <dbReference type="NCBI Taxonomy" id="1442369"/>
    <lineage>
        <taxon>Eukaryota</taxon>
        <taxon>Fungi</taxon>
        <taxon>Dikarya</taxon>
        <taxon>Ascomycota</taxon>
        <taxon>Pezizomycotina</taxon>
        <taxon>Eurotiomycetes</taxon>
        <taxon>Chaetothyriomycetidae</taxon>
        <taxon>Chaetothyriales</taxon>
        <taxon>Herpotrichiellaceae</taxon>
        <taxon>Rhinocladiella</taxon>
    </lineage>
</organism>
<dbReference type="Proteomes" id="UP000053617">
    <property type="component" value="Unassembled WGS sequence"/>
</dbReference>
<keyword evidence="1" id="KW-0472">Membrane</keyword>
<dbReference type="EMBL" id="KN847476">
    <property type="protein sequence ID" value="KIX07555.1"/>
    <property type="molecule type" value="Genomic_DNA"/>
</dbReference>
<accession>A0A0D2JEG7</accession>
<reference evidence="2 3" key="1">
    <citation type="submission" date="2015-01" db="EMBL/GenBank/DDBJ databases">
        <title>The Genome Sequence of Rhinocladiella mackenzie CBS 650.93.</title>
        <authorList>
            <consortium name="The Broad Institute Genomics Platform"/>
            <person name="Cuomo C."/>
            <person name="de Hoog S."/>
            <person name="Gorbushina A."/>
            <person name="Stielow B."/>
            <person name="Teixiera M."/>
            <person name="Abouelleil A."/>
            <person name="Chapman S.B."/>
            <person name="Priest M."/>
            <person name="Young S.K."/>
            <person name="Wortman J."/>
            <person name="Nusbaum C."/>
            <person name="Birren B."/>
        </authorList>
    </citation>
    <scope>NUCLEOTIDE SEQUENCE [LARGE SCALE GENOMIC DNA]</scope>
    <source>
        <strain evidence="2 3">CBS 650.93</strain>
    </source>
</reference>
<feature type="transmembrane region" description="Helical" evidence="1">
    <location>
        <begin position="152"/>
        <end position="172"/>
    </location>
</feature>
<dbReference type="HOGENOM" id="CLU_1133548_0_0_1"/>
<keyword evidence="1" id="KW-0812">Transmembrane</keyword>
<dbReference type="RefSeq" id="XP_013274691.1">
    <property type="nucleotide sequence ID" value="XM_013419237.1"/>
</dbReference>
<feature type="transmembrane region" description="Helical" evidence="1">
    <location>
        <begin position="192"/>
        <end position="211"/>
    </location>
</feature>
<dbReference type="GeneID" id="25290279"/>
<dbReference type="OrthoDB" id="5299849at2759"/>
<evidence type="ECO:0000313" key="2">
    <source>
        <dbReference type="EMBL" id="KIX07555.1"/>
    </source>
</evidence>
<evidence type="ECO:0000313" key="3">
    <source>
        <dbReference type="Proteomes" id="UP000053617"/>
    </source>
</evidence>
<keyword evidence="3" id="KW-1185">Reference proteome</keyword>
<dbReference type="PANTHER" id="PTHR28029">
    <property type="entry name" value="PROTEIN ILM1"/>
    <property type="match status" value="1"/>
</dbReference>
<feature type="transmembrane region" description="Helical" evidence="1">
    <location>
        <begin position="6"/>
        <end position="25"/>
    </location>
</feature>
<dbReference type="Pfam" id="PF10311">
    <property type="entry name" value="Ilm1"/>
    <property type="match status" value="1"/>
</dbReference>
<feature type="transmembrane region" description="Helical" evidence="1">
    <location>
        <begin position="90"/>
        <end position="108"/>
    </location>
</feature>
<protein>
    <submittedName>
        <fullName evidence="2">Uncharacterized protein</fullName>
    </submittedName>
</protein>
<keyword evidence="1" id="KW-1133">Transmembrane helix</keyword>
<proteinExistence type="predicted"/>